<dbReference type="AlphaFoldDB" id="A0A5B9Y4Y8"/>
<gene>
    <name evidence="2" type="ORF">SCHIN_v1c05520</name>
</gene>
<protein>
    <submittedName>
        <fullName evidence="2">Two-component regulator system yiem receptor component protein</fullName>
    </submittedName>
</protein>
<dbReference type="EMBL" id="CP043026">
    <property type="protein sequence ID" value="QEH61749.1"/>
    <property type="molecule type" value="Genomic_DNA"/>
</dbReference>
<organism evidence="2 3">
    <name type="scientific">Spiroplasma chinense</name>
    <dbReference type="NCBI Taxonomy" id="216932"/>
    <lineage>
        <taxon>Bacteria</taxon>
        <taxon>Bacillati</taxon>
        <taxon>Mycoplasmatota</taxon>
        <taxon>Mollicutes</taxon>
        <taxon>Entomoplasmatales</taxon>
        <taxon>Spiroplasmataceae</taxon>
        <taxon>Spiroplasma</taxon>
    </lineage>
</organism>
<feature type="region of interest" description="Disordered" evidence="1">
    <location>
        <begin position="518"/>
        <end position="557"/>
    </location>
</feature>
<dbReference type="GO" id="GO:0005829">
    <property type="term" value="C:cytosol"/>
    <property type="evidence" value="ECO:0007669"/>
    <property type="project" value="TreeGrafter"/>
</dbReference>
<accession>A0A5B9Y4Y8</accession>
<name>A0A5B9Y4Y8_9MOLU</name>
<evidence type="ECO:0000313" key="2">
    <source>
        <dbReference type="EMBL" id="QEH61749.1"/>
    </source>
</evidence>
<evidence type="ECO:0000256" key="1">
    <source>
        <dbReference type="SAM" id="MobiDB-lite"/>
    </source>
</evidence>
<proteinExistence type="predicted"/>
<feature type="compositionally biased region" description="Basic and acidic residues" evidence="1">
    <location>
        <begin position="522"/>
        <end position="551"/>
    </location>
</feature>
<dbReference type="Gene3D" id="3.40.50.410">
    <property type="entry name" value="von Willebrand factor, type A domain"/>
    <property type="match status" value="1"/>
</dbReference>
<dbReference type="Proteomes" id="UP000323144">
    <property type="component" value="Chromosome"/>
</dbReference>
<keyword evidence="3" id="KW-1185">Reference proteome</keyword>
<sequence>MEFDLEQPMNEIKKEIERLRQRDLHNNDFLVFKKDHEYAAEQLDDKINNFYSASHMSTISQVKLPEPIRKEIIYYNYISDNFDEVDFAQKLNLIQGKLIEFDSPFSTYIDTMKWKLENGYIELKGRDWLTEFFRTWTFMLTKRIIDYRMKTVEDLRYNYLVEIYSIIKNYGKYAKIYKTMYDVFGKIANIEDELKNQNIESIARFADFLYKDPSILRIAEMLGRLNGEDDLMEVNITEQITTYPTQVKLPYNPEELVGVTMSKDIERLLPMELANLFDPELEIIFYKKYVESQLQAFLFESNETIIEHEIEEVEYEAPIPLEQGKFIICIDTSSSMEGAGEYIAKTLAIAVAKVALKEGRDLVIYNFANQHVDEFNILGRTVNIQKMLDFLAKSFYGRTNSKPAFQKVIDKMNSEDYKRADLLMISDFMMDSLPNSTRVKIADLKDNYNRFHSLVVGTMPNVETQDVFDNVMYYDPNDPYSTTQIVKSLNETLRDLRELKDEEAAYRDEQIAELNSIRSRKQMREVHKDSPKFKKLEKAKQKAKELEEKKQKLYGSN</sequence>
<dbReference type="RefSeq" id="WP_166508135.1">
    <property type="nucleotide sequence ID" value="NZ_CP043026.1"/>
</dbReference>
<keyword evidence="2" id="KW-0675">Receptor</keyword>
<dbReference type="InterPro" id="IPR036465">
    <property type="entry name" value="vWFA_dom_sf"/>
</dbReference>
<dbReference type="SUPFAM" id="SSF53300">
    <property type="entry name" value="vWA-like"/>
    <property type="match status" value="1"/>
</dbReference>
<reference evidence="2 3" key="1">
    <citation type="submission" date="2019-08" db="EMBL/GenBank/DDBJ databases">
        <title>Complete genome sequence of Spiroplasma chinense CCH (DSM 19755).</title>
        <authorList>
            <person name="Shen H.-Y."/>
            <person name="Lin Y.-C."/>
            <person name="Chou L."/>
            <person name="Kuo C.-H."/>
        </authorList>
    </citation>
    <scope>NUCLEOTIDE SEQUENCE [LARGE SCALE GENOMIC DNA]</scope>
    <source>
        <strain evidence="2 3">CCH</strain>
    </source>
</reference>
<dbReference type="PANTHER" id="PTHR36846">
    <property type="entry name" value="PROTEIN VIAA"/>
    <property type="match status" value="1"/>
</dbReference>
<dbReference type="KEGG" id="schi:SCHIN_v1c05520"/>
<evidence type="ECO:0000313" key="3">
    <source>
        <dbReference type="Proteomes" id="UP000323144"/>
    </source>
</evidence>
<dbReference type="PANTHER" id="PTHR36846:SF1">
    <property type="entry name" value="PROTEIN VIAA"/>
    <property type="match status" value="1"/>
</dbReference>